<evidence type="ECO:0000256" key="1">
    <source>
        <dbReference type="ARBA" id="ARBA00004370"/>
    </source>
</evidence>
<protein>
    <submittedName>
        <fullName evidence="7">Mechanosensitive ion channel family protein</fullName>
    </submittedName>
</protein>
<keyword evidence="8" id="KW-1185">Reference proteome</keyword>
<dbReference type="InterPro" id="IPR023408">
    <property type="entry name" value="MscS_beta-dom_sf"/>
</dbReference>
<name>A0A8J6ITJ2_9ALTE</name>
<dbReference type="GO" id="GO:0008381">
    <property type="term" value="F:mechanosensitive monoatomic ion channel activity"/>
    <property type="evidence" value="ECO:0007669"/>
    <property type="project" value="UniProtKB-ARBA"/>
</dbReference>
<proteinExistence type="predicted"/>
<dbReference type="Gene3D" id="2.30.30.60">
    <property type="match status" value="1"/>
</dbReference>
<comment type="caution">
    <text evidence="7">The sequence shown here is derived from an EMBL/GenBank/DDBJ whole genome shotgun (WGS) entry which is preliminary data.</text>
</comment>
<dbReference type="InterPro" id="IPR010920">
    <property type="entry name" value="LSM_dom_sf"/>
</dbReference>
<dbReference type="InterPro" id="IPR006685">
    <property type="entry name" value="MscS_channel_2nd"/>
</dbReference>
<gene>
    <name evidence="7" type="ORF">H8B19_04555</name>
</gene>
<keyword evidence="4 5" id="KW-0472">Membrane</keyword>
<feature type="transmembrane region" description="Helical" evidence="5">
    <location>
        <begin position="48"/>
        <end position="66"/>
    </location>
</feature>
<reference evidence="7" key="2">
    <citation type="submission" date="2020-08" db="EMBL/GenBank/DDBJ databases">
        <authorList>
            <person name="Lai Q."/>
        </authorList>
    </citation>
    <scope>NUCLEOTIDE SEQUENCE</scope>
    <source>
        <strain evidence="7">S27-2</strain>
    </source>
</reference>
<dbReference type="AlphaFoldDB" id="A0A8J6ITJ2"/>
<dbReference type="PANTHER" id="PTHR30566">
    <property type="entry name" value="YNAI-RELATED MECHANOSENSITIVE ION CHANNEL"/>
    <property type="match status" value="1"/>
</dbReference>
<organism evidence="7 8">
    <name type="scientific">Neptunicella marina</name>
    <dbReference type="NCBI Taxonomy" id="2125989"/>
    <lineage>
        <taxon>Bacteria</taxon>
        <taxon>Pseudomonadati</taxon>
        <taxon>Pseudomonadota</taxon>
        <taxon>Gammaproteobacteria</taxon>
        <taxon>Alteromonadales</taxon>
        <taxon>Alteromonadaceae</taxon>
        <taxon>Neptunicella</taxon>
    </lineage>
</organism>
<evidence type="ECO:0000256" key="4">
    <source>
        <dbReference type="ARBA" id="ARBA00023136"/>
    </source>
</evidence>
<keyword evidence="3 5" id="KW-1133">Transmembrane helix</keyword>
<evidence type="ECO:0000256" key="5">
    <source>
        <dbReference type="SAM" id="Phobius"/>
    </source>
</evidence>
<evidence type="ECO:0000313" key="8">
    <source>
        <dbReference type="Proteomes" id="UP000601768"/>
    </source>
</evidence>
<evidence type="ECO:0000256" key="2">
    <source>
        <dbReference type="ARBA" id="ARBA00022692"/>
    </source>
</evidence>
<feature type="transmembrane region" description="Helical" evidence="5">
    <location>
        <begin position="6"/>
        <end position="27"/>
    </location>
</feature>
<dbReference type="SUPFAM" id="SSF50182">
    <property type="entry name" value="Sm-like ribonucleoproteins"/>
    <property type="match status" value="1"/>
</dbReference>
<comment type="subcellular location">
    <subcellularLocation>
        <location evidence="1">Membrane</location>
    </subcellularLocation>
</comment>
<dbReference type="EMBL" id="JACNEP010000003">
    <property type="protein sequence ID" value="MBC3765133.1"/>
    <property type="molecule type" value="Genomic_DNA"/>
</dbReference>
<keyword evidence="2 5" id="KW-0812">Transmembrane</keyword>
<evidence type="ECO:0000256" key="3">
    <source>
        <dbReference type="ARBA" id="ARBA00022989"/>
    </source>
</evidence>
<dbReference type="Proteomes" id="UP000601768">
    <property type="component" value="Unassembled WGS sequence"/>
</dbReference>
<reference evidence="7" key="1">
    <citation type="journal article" date="2018" name="Int. J. Syst. Evol. Microbiol.">
        <title>Neptunicella marina gen. nov., sp. nov., isolated from surface seawater.</title>
        <authorList>
            <person name="Liu X."/>
            <person name="Lai Q."/>
            <person name="Du Y."/>
            <person name="Zhang X."/>
            <person name="Liu Z."/>
            <person name="Sun F."/>
            <person name="Shao Z."/>
        </authorList>
    </citation>
    <scope>NUCLEOTIDE SEQUENCE</scope>
    <source>
        <strain evidence="7">S27-2</strain>
    </source>
</reference>
<evidence type="ECO:0000313" key="7">
    <source>
        <dbReference type="EMBL" id="MBC3765133.1"/>
    </source>
</evidence>
<feature type="domain" description="Mechanosensitive ion channel MscS" evidence="6">
    <location>
        <begin position="96"/>
        <end position="162"/>
    </location>
</feature>
<dbReference type="GO" id="GO:0016020">
    <property type="term" value="C:membrane"/>
    <property type="evidence" value="ECO:0007669"/>
    <property type="project" value="UniProtKB-SubCell"/>
</dbReference>
<accession>A0A8J6ITJ2</accession>
<dbReference type="Pfam" id="PF00924">
    <property type="entry name" value="MS_channel_2nd"/>
    <property type="match status" value="1"/>
</dbReference>
<dbReference type="PANTHER" id="PTHR30566:SF27">
    <property type="entry name" value="MECHANOSENSITIVE ION CHANNEL PROTEIN"/>
    <property type="match status" value="1"/>
</dbReference>
<feature type="transmembrane region" description="Helical" evidence="5">
    <location>
        <begin position="72"/>
        <end position="100"/>
    </location>
</feature>
<evidence type="ECO:0000259" key="6">
    <source>
        <dbReference type="Pfam" id="PF00924"/>
    </source>
</evidence>
<sequence>MLAQLSQYKLLVSLAVLLLFILLKYATVQLIKRNAKKKGKDKRDLVNTIKNLLNFLIIIVVLNLWADELQKFAFSIAAFMVAIVLATREFIQCLLGFIYLASTRPFRVGDWIQIGDHCGEVTATDWTKLTILEVDMETYNFSGKTLILPNSLLINQPIKNLNYLKRYVSHHFVITRDMSVNPYNFIDELTQKAAEHCQHFHDVAIRYSQIIEKRLEVSIPGPEAHIYISTSNLGDTCTEFTIFCPTEQALEIEQKITQDFFNLWFTEKARLETAKSE</sequence>